<dbReference type="Proteomes" id="UP001295423">
    <property type="component" value="Unassembled WGS sequence"/>
</dbReference>
<gene>
    <name evidence="2" type="ORF">CYCCA115_LOCUS5240</name>
</gene>
<keyword evidence="3" id="KW-1185">Reference proteome</keyword>
<evidence type="ECO:0000313" key="3">
    <source>
        <dbReference type="Proteomes" id="UP001295423"/>
    </source>
</evidence>
<proteinExistence type="predicted"/>
<dbReference type="EMBL" id="CAKOGP040000557">
    <property type="protein sequence ID" value="CAJ1936535.1"/>
    <property type="molecule type" value="Genomic_DNA"/>
</dbReference>
<feature type="region of interest" description="Disordered" evidence="1">
    <location>
        <begin position="1"/>
        <end position="22"/>
    </location>
</feature>
<evidence type="ECO:0000256" key="1">
    <source>
        <dbReference type="SAM" id="MobiDB-lite"/>
    </source>
</evidence>
<organism evidence="2 3">
    <name type="scientific">Cylindrotheca closterium</name>
    <dbReference type="NCBI Taxonomy" id="2856"/>
    <lineage>
        <taxon>Eukaryota</taxon>
        <taxon>Sar</taxon>
        <taxon>Stramenopiles</taxon>
        <taxon>Ochrophyta</taxon>
        <taxon>Bacillariophyta</taxon>
        <taxon>Bacillariophyceae</taxon>
        <taxon>Bacillariophycidae</taxon>
        <taxon>Bacillariales</taxon>
        <taxon>Bacillariaceae</taxon>
        <taxon>Cylindrotheca</taxon>
    </lineage>
</organism>
<accession>A0AAD2CLQ6</accession>
<name>A0AAD2CLQ6_9STRA</name>
<protein>
    <submittedName>
        <fullName evidence="2">Uncharacterized protein</fullName>
    </submittedName>
</protein>
<evidence type="ECO:0000313" key="2">
    <source>
        <dbReference type="EMBL" id="CAJ1936535.1"/>
    </source>
</evidence>
<dbReference type="AlphaFoldDB" id="A0AAD2CLQ6"/>
<sequence>MFPVRENKKRPRETAENGEGPSATLSEICSFCRGSPTALQVLVPVRHRKKRVPASYCVFCYYTTSVVRLDADKFVAVYDQSQLDEQLPSVQKIFGEVFVEIRKELEVESERAFQKQKADPLAMLHRAPNRKLKAPPMGPDKKAGKKADGGFLRDIPIPERLLQTQQRQAELQRAQTERMNRVASQNDESVSLFQRRKASKKSIWNLAMETSKQASTKPISSINEMAIEASATCSSCGSTNIRSFGNITSRNQDMRKGETWGMKDRGGEVVSKYQCNSCGKTWHEED</sequence>
<reference evidence="2" key="1">
    <citation type="submission" date="2023-08" db="EMBL/GenBank/DDBJ databases">
        <authorList>
            <person name="Audoor S."/>
            <person name="Bilcke G."/>
        </authorList>
    </citation>
    <scope>NUCLEOTIDE SEQUENCE</scope>
</reference>
<comment type="caution">
    <text evidence="2">The sequence shown here is derived from an EMBL/GenBank/DDBJ whole genome shotgun (WGS) entry which is preliminary data.</text>
</comment>